<dbReference type="Proteomes" id="UP000693970">
    <property type="component" value="Unassembled WGS sequence"/>
</dbReference>
<organism evidence="3 4">
    <name type="scientific">Nitzschia inconspicua</name>
    <dbReference type="NCBI Taxonomy" id="303405"/>
    <lineage>
        <taxon>Eukaryota</taxon>
        <taxon>Sar</taxon>
        <taxon>Stramenopiles</taxon>
        <taxon>Ochrophyta</taxon>
        <taxon>Bacillariophyta</taxon>
        <taxon>Bacillariophyceae</taxon>
        <taxon>Bacillariophycidae</taxon>
        <taxon>Bacillariales</taxon>
        <taxon>Bacillariaceae</taxon>
        <taxon>Nitzschia</taxon>
    </lineage>
</organism>
<sequence length="215" mass="24470">MMSIGSKTTSAVSLRSMLSLHRPLPTTLSLRRLFSARDSRPINNTIISAWSSSSISARQTTKQFSKTTTDKAAKETISKMKETSDSTSSLSSFWKWYLGAREMPPRWTLPWYREMVLICTVFAITGSSTMVLVRPAVSKGLGLKGSLKDGPWSYRICSIVVMTPIYATLLVVVGTIFGRHHYFRHFSVKMWSRFGIPPEMLDETYHITKKNFRKW</sequence>
<feature type="domain" description="DUF6787" evidence="2">
    <location>
        <begin position="118"/>
        <end position="195"/>
    </location>
</feature>
<protein>
    <recommendedName>
        <fullName evidence="2">DUF6787 domain-containing protein</fullName>
    </recommendedName>
</protein>
<dbReference type="Pfam" id="PF20584">
    <property type="entry name" value="DUF6787"/>
    <property type="match status" value="1"/>
</dbReference>
<keyword evidence="1" id="KW-0472">Membrane</keyword>
<dbReference type="OrthoDB" id="270912at2759"/>
<keyword evidence="1" id="KW-1133">Transmembrane helix</keyword>
<comment type="caution">
    <text evidence="3">The sequence shown here is derived from an EMBL/GenBank/DDBJ whole genome shotgun (WGS) entry which is preliminary data.</text>
</comment>
<reference evidence="3" key="1">
    <citation type="journal article" date="2021" name="Sci. Rep.">
        <title>Diploid genomic architecture of Nitzschia inconspicua, an elite biomass production diatom.</title>
        <authorList>
            <person name="Oliver A."/>
            <person name="Podell S."/>
            <person name="Pinowska A."/>
            <person name="Traller J.C."/>
            <person name="Smith S.R."/>
            <person name="McClure R."/>
            <person name="Beliaev A."/>
            <person name="Bohutskyi P."/>
            <person name="Hill E.A."/>
            <person name="Rabines A."/>
            <person name="Zheng H."/>
            <person name="Allen L.Z."/>
            <person name="Kuo A."/>
            <person name="Grigoriev I.V."/>
            <person name="Allen A.E."/>
            <person name="Hazlebeck D."/>
            <person name="Allen E.E."/>
        </authorList>
    </citation>
    <scope>NUCLEOTIDE SEQUENCE</scope>
    <source>
        <strain evidence="3">Hildebrandi</strain>
    </source>
</reference>
<feature type="transmembrane region" description="Helical" evidence="1">
    <location>
        <begin position="152"/>
        <end position="177"/>
    </location>
</feature>
<dbReference type="AlphaFoldDB" id="A0A9K3PGZ4"/>
<evidence type="ECO:0000313" key="4">
    <source>
        <dbReference type="Proteomes" id="UP000693970"/>
    </source>
</evidence>
<name>A0A9K3PGZ4_9STRA</name>
<keyword evidence="4" id="KW-1185">Reference proteome</keyword>
<evidence type="ECO:0000313" key="3">
    <source>
        <dbReference type="EMBL" id="KAG7346855.1"/>
    </source>
</evidence>
<accession>A0A9K3PGZ4</accession>
<gene>
    <name evidence="3" type="ORF">IV203_005924</name>
</gene>
<keyword evidence="1" id="KW-0812">Transmembrane</keyword>
<feature type="transmembrane region" description="Helical" evidence="1">
    <location>
        <begin position="111"/>
        <end position="132"/>
    </location>
</feature>
<reference evidence="3" key="2">
    <citation type="submission" date="2021-04" db="EMBL/GenBank/DDBJ databases">
        <authorList>
            <person name="Podell S."/>
        </authorList>
    </citation>
    <scope>NUCLEOTIDE SEQUENCE</scope>
    <source>
        <strain evidence="3">Hildebrandi</strain>
    </source>
</reference>
<evidence type="ECO:0000256" key="1">
    <source>
        <dbReference type="SAM" id="Phobius"/>
    </source>
</evidence>
<dbReference type="InterPro" id="IPR046714">
    <property type="entry name" value="DUF6787"/>
</dbReference>
<evidence type="ECO:0000259" key="2">
    <source>
        <dbReference type="Pfam" id="PF20584"/>
    </source>
</evidence>
<dbReference type="EMBL" id="JAGRRH010000021">
    <property type="protein sequence ID" value="KAG7346855.1"/>
    <property type="molecule type" value="Genomic_DNA"/>
</dbReference>
<proteinExistence type="predicted"/>